<evidence type="ECO:0000256" key="1">
    <source>
        <dbReference type="PROSITE-ProRule" id="PRU00497"/>
    </source>
</evidence>
<feature type="signal peptide" evidence="3">
    <location>
        <begin position="1"/>
        <end position="20"/>
    </location>
</feature>
<name>A0A9Q0N0R6_9DIPT</name>
<dbReference type="PANTHER" id="PTHR10380:SF235">
    <property type="entry name" value="CUTICULAR PROTEIN 73D, ISOFORM B"/>
    <property type="match status" value="1"/>
</dbReference>
<dbReference type="InterPro" id="IPR050468">
    <property type="entry name" value="Cuticle_Struct_Prot"/>
</dbReference>
<feature type="region of interest" description="Disordered" evidence="2">
    <location>
        <begin position="288"/>
        <end position="407"/>
    </location>
</feature>
<keyword evidence="3" id="KW-0732">Signal</keyword>
<comment type="caution">
    <text evidence="4">The sequence shown here is derived from an EMBL/GenBank/DDBJ whole genome shotgun (WGS) entry which is preliminary data.</text>
</comment>
<dbReference type="InterPro" id="IPR000618">
    <property type="entry name" value="Insect_cuticle"/>
</dbReference>
<evidence type="ECO:0000313" key="4">
    <source>
        <dbReference type="EMBL" id="KAJ6640776.1"/>
    </source>
</evidence>
<accession>A0A9Q0N0R6</accession>
<feature type="compositionally biased region" description="Polar residues" evidence="2">
    <location>
        <begin position="371"/>
        <end position="399"/>
    </location>
</feature>
<keyword evidence="1" id="KW-0193">Cuticle</keyword>
<proteinExistence type="predicted"/>
<evidence type="ECO:0000313" key="5">
    <source>
        <dbReference type="Proteomes" id="UP001151699"/>
    </source>
</evidence>
<dbReference type="OrthoDB" id="8196648at2759"/>
<dbReference type="PROSITE" id="PS51155">
    <property type="entry name" value="CHIT_BIND_RR_2"/>
    <property type="match status" value="3"/>
</dbReference>
<dbReference type="AlphaFoldDB" id="A0A9Q0N0R6"/>
<evidence type="ECO:0000256" key="2">
    <source>
        <dbReference type="SAM" id="MobiDB-lite"/>
    </source>
</evidence>
<feature type="compositionally biased region" description="Basic and acidic residues" evidence="2">
    <location>
        <begin position="473"/>
        <end position="484"/>
    </location>
</feature>
<protein>
    <submittedName>
        <fullName evidence="4">Uncharacterized protein</fullName>
    </submittedName>
</protein>
<feature type="chain" id="PRO_5040371852" evidence="3">
    <location>
        <begin position="21"/>
        <end position="484"/>
    </location>
</feature>
<dbReference type="EMBL" id="WJQU01000002">
    <property type="protein sequence ID" value="KAJ6640776.1"/>
    <property type="molecule type" value="Genomic_DNA"/>
</dbReference>
<feature type="compositionally biased region" description="Low complexity" evidence="2">
    <location>
        <begin position="337"/>
        <end position="353"/>
    </location>
</feature>
<organism evidence="4 5">
    <name type="scientific">Pseudolycoriella hygida</name>
    <dbReference type="NCBI Taxonomy" id="35572"/>
    <lineage>
        <taxon>Eukaryota</taxon>
        <taxon>Metazoa</taxon>
        <taxon>Ecdysozoa</taxon>
        <taxon>Arthropoda</taxon>
        <taxon>Hexapoda</taxon>
        <taxon>Insecta</taxon>
        <taxon>Pterygota</taxon>
        <taxon>Neoptera</taxon>
        <taxon>Endopterygota</taxon>
        <taxon>Diptera</taxon>
        <taxon>Nematocera</taxon>
        <taxon>Sciaroidea</taxon>
        <taxon>Sciaridae</taxon>
        <taxon>Pseudolycoriella</taxon>
    </lineage>
</organism>
<keyword evidence="5" id="KW-1185">Reference proteome</keyword>
<sequence length="484" mass="52185">MQTILSIFVIIVTISGDALSDETDYNVISPDGSFSFGLSNNDYGAHYHSASGSSKQVVRGRYGSRNAESGRIEETTYTAGPRGFRARGPSIHRKMDLSQVPRGPIGTKDDPLADPYDDPSYGFGFRTSEYQRREDGDSTGRVRGLYSYIDDIGERHSVRYAAGAGTGFEVSNAVPDNPSFVGYTSSLYKTNRLARGRISYERGPGVQYKFISSGPDQRRSESTGADGITRGSYSYLDDKGIQRTVEYIAGAGIGYRVVKTTTGPGSHLVPRPYIPDFNVVSPQSNDISDIDGSGFKTAESGSVIPKRGGASGGKNNVYGNSDGSAKRERDPLHSSQDDSTSGSSSSNSGGNNSRKPVGQRGDSSGHDSNDSQRPTPSTNRGSTRYSGNKISDYSPNNRPNAIASLGPPYITRDHFGLSDERDNDWANHRQDSTVIKNAGDWYVGLPPGAAVRAHVQSIDLLPLGGRPPSPSDALRRDEQRSQQY</sequence>
<feature type="compositionally biased region" description="Polar residues" evidence="2">
    <location>
        <begin position="313"/>
        <end position="323"/>
    </location>
</feature>
<feature type="region of interest" description="Disordered" evidence="2">
    <location>
        <begin position="461"/>
        <end position="484"/>
    </location>
</feature>
<gene>
    <name evidence="4" type="ORF">Bhyg_05708</name>
</gene>
<dbReference type="GO" id="GO:0008010">
    <property type="term" value="F:structural constituent of chitin-based larval cuticle"/>
    <property type="evidence" value="ECO:0007669"/>
    <property type="project" value="TreeGrafter"/>
</dbReference>
<dbReference type="Pfam" id="PF00379">
    <property type="entry name" value="Chitin_bind_4"/>
    <property type="match status" value="3"/>
</dbReference>
<reference evidence="4" key="1">
    <citation type="submission" date="2022-07" db="EMBL/GenBank/DDBJ databases">
        <authorList>
            <person name="Trinca V."/>
            <person name="Uliana J.V.C."/>
            <person name="Torres T.T."/>
            <person name="Ward R.J."/>
            <person name="Monesi N."/>
        </authorList>
    </citation>
    <scope>NUCLEOTIDE SEQUENCE</scope>
    <source>
        <strain evidence="4">HSMRA1968</strain>
        <tissue evidence="4">Whole embryos</tissue>
    </source>
</reference>
<feature type="region of interest" description="Disordered" evidence="2">
    <location>
        <begin position="97"/>
        <end position="117"/>
    </location>
</feature>
<dbReference type="GO" id="GO:0062129">
    <property type="term" value="C:chitin-based extracellular matrix"/>
    <property type="evidence" value="ECO:0007669"/>
    <property type="project" value="TreeGrafter"/>
</dbReference>
<dbReference type="PANTHER" id="PTHR10380">
    <property type="entry name" value="CUTICLE PROTEIN"/>
    <property type="match status" value="1"/>
</dbReference>
<dbReference type="Proteomes" id="UP001151699">
    <property type="component" value="Chromosome B"/>
</dbReference>
<evidence type="ECO:0000256" key="3">
    <source>
        <dbReference type="SAM" id="SignalP"/>
    </source>
</evidence>
<feature type="compositionally biased region" description="Basic and acidic residues" evidence="2">
    <location>
        <begin position="324"/>
        <end position="336"/>
    </location>
</feature>